<dbReference type="Proteomes" id="UP001259832">
    <property type="component" value="Unassembled WGS sequence"/>
</dbReference>
<gene>
    <name evidence="1" type="ORF">P3T76_007445</name>
</gene>
<evidence type="ECO:0000313" key="2">
    <source>
        <dbReference type="Proteomes" id="UP001259832"/>
    </source>
</evidence>
<comment type="caution">
    <text evidence="1">The sequence shown here is derived from an EMBL/GenBank/DDBJ whole genome shotgun (WGS) entry which is preliminary data.</text>
</comment>
<dbReference type="EMBL" id="JASMQC010000012">
    <property type="protein sequence ID" value="KAK1941579.1"/>
    <property type="molecule type" value="Genomic_DNA"/>
</dbReference>
<accession>A0AAD9GMI4</accession>
<protein>
    <submittedName>
        <fullName evidence="1">Uncharacterized protein</fullName>
    </submittedName>
</protein>
<dbReference type="AlphaFoldDB" id="A0AAD9GMI4"/>
<sequence length="144" mass="15813">MPPPFVLPEDAIVKLFTIPPVMPTPCIQVQPRPDVNGADAVAIGLTFARCRFTPVEAVEAVEQLLHRVFTHPTRQLAVSVLDLSDNRMTLSALAVVARIVHKCRYEYQVTELRLEGIISGVVSADYHPIQHLASSSTSCAQRTV</sequence>
<reference evidence="1" key="1">
    <citation type="submission" date="2023-08" db="EMBL/GenBank/DDBJ databases">
        <title>Reference Genome Resource for the Citrus Pathogen Phytophthora citrophthora.</title>
        <authorList>
            <person name="Moller H."/>
            <person name="Coetzee B."/>
            <person name="Rose L.J."/>
            <person name="Van Niekerk J.M."/>
        </authorList>
    </citation>
    <scope>NUCLEOTIDE SEQUENCE</scope>
    <source>
        <strain evidence="1">STE-U-9442</strain>
    </source>
</reference>
<name>A0AAD9GMI4_9STRA</name>
<keyword evidence="2" id="KW-1185">Reference proteome</keyword>
<proteinExistence type="predicted"/>
<organism evidence="1 2">
    <name type="scientific">Phytophthora citrophthora</name>
    <dbReference type="NCBI Taxonomy" id="4793"/>
    <lineage>
        <taxon>Eukaryota</taxon>
        <taxon>Sar</taxon>
        <taxon>Stramenopiles</taxon>
        <taxon>Oomycota</taxon>
        <taxon>Peronosporomycetes</taxon>
        <taxon>Peronosporales</taxon>
        <taxon>Peronosporaceae</taxon>
        <taxon>Phytophthora</taxon>
    </lineage>
</organism>
<evidence type="ECO:0000313" key="1">
    <source>
        <dbReference type="EMBL" id="KAK1941579.1"/>
    </source>
</evidence>